<reference evidence="2 3" key="1">
    <citation type="submission" date="2018-10" db="EMBL/GenBank/DDBJ databases">
        <title>Genomic Encyclopedia of Archaeal and Bacterial Type Strains, Phase II (KMG-II): from individual species to whole genera.</title>
        <authorList>
            <person name="Goeker M."/>
        </authorList>
    </citation>
    <scope>NUCLEOTIDE SEQUENCE [LARGE SCALE GENOMIC DNA]</scope>
    <source>
        <strain evidence="2 3">DSM 235</strain>
    </source>
</reference>
<evidence type="ECO:0000256" key="1">
    <source>
        <dbReference type="SAM" id="SignalP"/>
    </source>
</evidence>
<dbReference type="AlphaFoldDB" id="A0A495V577"/>
<dbReference type="RefSeq" id="WP_147431032.1">
    <property type="nucleotide sequence ID" value="NZ_RBXL01000001.1"/>
</dbReference>
<gene>
    <name evidence="2" type="ORF">BDD21_1874</name>
</gene>
<feature type="chain" id="PRO_5019720639" description="Carboxypeptidase family protein" evidence="1">
    <location>
        <begin position="32"/>
        <end position="396"/>
    </location>
</feature>
<proteinExistence type="predicted"/>
<evidence type="ECO:0000313" key="2">
    <source>
        <dbReference type="EMBL" id="RKT44489.1"/>
    </source>
</evidence>
<feature type="signal peptide" evidence="1">
    <location>
        <begin position="1"/>
        <end position="31"/>
    </location>
</feature>
<evidence type="ECO:0000313" key="3">
    <source>
        <dbReference type="Proteomes" id="UP000274556"/>
    </source>
</evidence>
<accession>A0A495V577</accession>
<dbReference type="EMBL" id="RBXL01000001">
    <property type="protein sequence ID" value="RKT44489.1"/>
    <property type="molecule type" value="Genomic_DNA"/>
</dbReference>
<protein>
    <recommendedName>
        <fullName evidence="4">Carboxypeptidase family protein</fullName>
    </recommendedName>
</protein>
<dbReference type="OrthoDB" id="5619888at2"/>
<keyword evidence="3" id="KW-1185">Reference proteome</keyword>
<name>A0A495V577_9GAMM</name>
<keyword evidence="1" id="KW-0732">Signal</keyword>
<sequence>MNFAYPLTRFIYNALSICCLTLATLTGTASAAIWIPVHGEVRLADGTPVCAMVLANGQYVFSCGGDGSFRLAVPLDDNGHITLFAFADGFAPFSMTAHPSNLTSRVQLDRARLDSPTIDVGLSCSQQDSGWVRMTGQVTSVQGSRLCSMVLANGQHTFSCDGSLGLYDVTVPVDVQGNVTLLAFADGFQPFRNTFSGANCQSDARALVERLVGTWDFKYQIISVWVDRYALSGPAVESPEGSGKYFLLGEDVWGDPVAATWDATMKTYALLDPGISIDQFFTFDLTSPTNVQGCYYQISKSTGTWSRCYVMTGEQISQSTGFVVSETVEPVRKDEQMQYYAEWAMIEESSLIESWSSMALTNNPYTSFWSSDPLIEKESYETLLDGLERVIQLGPD</sequence>
<comment type="caution">
    <text evidence="2">The sequence shown here is derived from an EMBL/GenBank/DDBJ whole genome shotgun (WGS) entry which is preliminary data.</text>
</comment>
<dbReference type="Proteomes" id="UP000274556">
    <property type="component" value="Unassembled WGS sequence"/>
</dbReference>
<evidence type="ECO:0008006" key="4">
    <source>
        <dbReference type="Google" id="ProtNLM"/>
    </source>
</evidence>
<organism evidence="2 3">
    <name type="scientific">Thiocapsa rosea</name>
    <dbReference type="NCBI Taxonomy" id="69360"/>
    <lineage>
        <taxon>Bacteria</taxon>
        <taxon>Pseudomonadati</taxon>
        <taxon>Pseudomonadota</taxon>
        <taxon>Gammaproteobacteria</taxon>
        <taxon>Chromatiales</taxon>
        <taxon>Chromatiaceae</taxon>
        <taxon>Thiocapsa</taxon>
    </lineage>
</organism>